<evidence type="ECO:0000313" key="3">
    <source>
        <dbReference type="Proteomes" id="UP001465755"/>
    </source>
</evidence>
<dbReference type="EMBL" id="JALJOQ010000080">
    <property type="protein sequence ID" value="KAK9800800.1"/>
    <property type="molecule type" value="Genomic_DNA"/>
</dbReference>
<dbReference type="Pfam" id="PF07082">
    <property type="entry name" value="DUF1350"/>
    <property type="match status" value="2"/>
</dbReference>
<keyword evidence="3" id="KW-1185">Reference proteome</keyword>
<reference evidence="2 3" key="1">
    <citation type="journal article" date="2024" name="Nat. Commun.">
        <title>Phylogenomics reveals the evolutionary origins of lichenization in chlorophyte algae.</title>
        <authorList>
            <person name="Puginier C."/>
            <person name="Libourel C."/>
            <person name="Otte J."/>
            <person name="Skaloud P."/>
            <person name="Haon M."/>
            <person name="Grisel S."/>
            <person name="Petersen M."/>
            <person name="Berrin J.G."/>
            <person name="Delaux P.M."/>
            <person name="Dal Grande F."/>
            <person name="Keller J."/>
        </authorList>
    </citation>
    <scope>NUCLEOTIDE SEQUENCE [LARGE SCALE GENOMIC DNA]</scope>
    <source>
        <strain evidence="2 3">SAG 2036</strain>
    </source>
</reference>
<organism evidence="2 3">
    <name type="scientific">Symbiochloris irregularis</name>
    <dbReference type="NCBI Taxonomy" id="706552"/>
    <lineage>
        <taxon>Eukaryota</taxon>
        <taxon>Viridiplantae</taxon>
        <taxon>Chlorophyta</taxon>
        <taxon>core chlorophytes</taxon>
        <taxon>Trebouxiophyceae</taxon>
        <taxon>Trebouxiales</taxon>
        <taxon>Trebouxiaceae</taxon>
        <taxon>Symbiochloris</taxon>
    </lineage>
</organism>
<protein>
    <submittedName>
        <fullName evidence="2">Uncharacterized protein</fullName>
    </submittedName>
</protein>
<evidence type="ECO:0000313" key="2">
    <source>
        <dbReference type="EMBL" id="KAK9800800.1"/>
    </source>
</evidence>
<gene>
    <name evidence="2" type="ORF">WJX73_006739</name>
</gene>
<sequence>MSFQCLQCGHSTATPFVEGRSPSLTASFSGRAAAFRVSRQHGRSRRSTRQATRAETPNRDLDLASARSLVPHNRKDAFGDVETQIASTFNQPGGRNDWQQVGGAWVLRPKSGAKPRGVIHFVGGAFVGAAPQLSYRLLLELLAGHDFAIIATPFPTGFNHLDIADEAHFGFERALNLLQGSDPQLSDPSMPIFGLGHSLGSLVHLLIGCRYPVQRAGNIFLSFNNRPATEALPQISPFLGPGAAFMGPILARMAMSPLRVQLDGMSDLLRGLSPSAVRQFLPLVDQLLPMYMDLANGTQEFIPAPADTRRMVQSFYGVPHNLAIRFTDDTIDETPSLAAMLEKDSAVASSLNLTVQNLPGDHVRPLRQEVPSEVASTLNTAAAQGRPFLDQLNQALGSTGFQTDQLNAFANGIFGAMGASSRRDLNDLVDSITAWMKTRAAPAALPSSEPVARLKA</sequence>
<dbReference type="PANTHER" id="PTHR34127:SF1">
    <property type="entry name" value="OS04G0405600 PROTEIN"/>
    <property type="match status" value="1"/>
</dbReference>
<dbReference type="Proteomes" id="UP001465755">
    <property type="component" value="Unassembled WGS sequence"/>
</dbReference>
<proteinExistence type="predicted"/>
<dbReference type="InterPro" id="IPR029058">
    <property type="entry name" value="AB_hydrolase_fold"/>
</dbReference>
<name>A0AAW1NVS2_9CHLO</name>
<comment type="caution">
    <text evidence="2">The sequence shown here is derived from an EMBL/GenBank/DDBJ whole genome shotgun (WGS) entry which is preliminary data.</text>
</comment>
<dbReference type="SUPFAM" id="SSF53474">
    <property type="entry name" value="alpha/beta-Hydrolases"/>
    <property type="match status" value="1"/>
</dbReference>
<accession>A0AAW1NVS2</accession>
<dbReference type="AlphaFoldDB" id="A0AAW1NVS2"/>
<feature type="compositionally biased region" description="Basic residues" evidence="1">
    <location>
        <begin position="38"/>
        <end position="48"/>
    </location>
</feature>
<dbReference type="PANTHER" id="PTHR34127">
    <property type="entry name" value="OS04G0405600 PROTEIN"/>
    <property type="match status" value="1"/>
</dbReference>
<feature type="region of interest" description="Disordered" evidence="1">
    <location>
        <begin position="35"/>
        <end position="65"/>
    </location>
</feature>
<dbReference type="Gene3D" id="3.40.50.1820">
    <property type="entry name" value="alpha/beta hydrolase"/>
    <property type="match status" value="1"/>
</dbReference>
<evidence type="ECO:0000256" key="1">
    <source>
        <dbReference type="SAM" id="MobiDB-lite"/>
    </source>
</evidence>
<dbReference type="InterPro" id="IPR010765">
    <property type="entry name" value="DUF1350"/>
</dbReference>